<accession>A0ABZ2Z7K0</accession>
<dbReference type="Proteomes" id="UP001449657">
    <property type="component" value="Chromosome"/>
</dbReference>
<dbReference type="Pfam" id="PF14054">
    <property type="entry name" value="DUF4249"/>
    <property type="match status" value="1"/>
</dbReference>
<organism evidence="1 2">
    <name type="scientific">Chitinophaga caseinilytica</name>
    <dbReference type="NCBI Taxonomy" id="2267521"/>
    <lineage>
        <taxon>Bacteria</taxon>
        <taxon>Pseudomonadati</taxon>
        <taxon>Bacteroidota</taxon>
        <taxon>Chitinophagia</taxon>
        <taxon>Chitinophagales</taxon>
        <taxon>Chitinophagaceae</taxon>
        <taxon>Chitinophaga</taxon>
    </lineage>
</organism>
<protein>
    <submittedName>
        <fullName evidence="1">DUF4249 family protein</fullName>
    </submittedName>
</protein>
<keyword evidence="2" id="KW-1185">Reference proteome</keyword>
<reference evidence="1 2" key="1">
    <citation type="submission" date="2024-03" db="EMBL/GenBank/DDBJ databases">
        <title>Chitinophaga caseinilytica sp. nov., a casein hydrolysing bacterium isolated from forest soil.</title>
        <authorList>
            <person name="Lee D.S."/>
            <person name="Han D.M."/>
            <person name="Baek J.H."/>
            <person name="Choi D.G."/>
            <person name="Jeon J.H."/>
            <person name="Jeon C.O."/>
        </authorList>
    </citation>
    <scope>NUCLEOTIDE SEQUENCE [LARGE SCALE GENOMIC DNA]</scope>
    <source>
        <strain evidence="1 2">KACC 19118</strain>
    </source>
</reference>
<gene>
    <name evidence="1" type="ORF">WJU22_08320</name>
</gene>
<name>A0ABZ2Z7K0_9BACT</name>
<evidence type="ECO:0000313" key="1">
    <source>
        <dbReference type="EMBL" id="WZN48178.1"/>
    </source>
</evidence>
<evidence type="ECO:0000313" key="2">
    <source>
        <dbReference type="Proteomes" id="UP001449657"/>
    </source>
</evidence>
<dbReference type="InterPro" id="IPR025345">
    <property type="entry name" value="DUF4249"/>
</dbReference>
<dbReference type="RefSeq" id="WP_341842775.1">
    <property type="nucleotide sequence ID" value="NZ_CP149792.1"/>
</dbReference>
<dbReference type="EMBL" id="CP150096">
    <property type="protein sequence ID" value="WZN48178.1"/>
    <property type="molecule type" value="Genomic_DNA"/>
</dbReference>
<sequence>MTMQFREINGKGYYVSATTVATGKPYRIEVTAGGLPGVKAEDTLPRRPRLHDPFAQAGGNRVKVYLDDRSGIDRYRIRLFAAKKGADGKYVPVSRKEYRFDPSYNNSFTDLITETYHEFSLIPDERFDGRDILVVLQTRQVLVKDEVLLLEVTGLTSASWQYLKSLQLQSSGDGNLFVDPTIVFSNVDKGYGIFAGVSSAWVEIPIK</sequence>
<proteinExistence type="predicted"/>